<dbReference type="PANTHER" id="PTHR25462:SF305">
    <property type="entry name" value="RING-TYPE DOMAIN-CONTAINING PROTEIN"/>
    <property type="match status" value="1"/>
</dbReference>
<organism evidence="5 6">
    <name type="scientific">Mytilus edulis</name>
    <name type="common">Blue mussel</name>
    <dbReference type="NCBI Taxonomy" id="6550"/>
    <lineage>
        <taxon>Eukaryota</taxon>
        <taxon>Metazoa</taxon>
        <taxon>Spiralia</taxon>
        <taxon>Lophotrochozoa</taxon>
        <taxon>Mollusca</taxon>
        <taxon>Bivalvia</taxon>
        <taxon>Autobranchia</taxon>
        <taxon>Pteriomorphia</taxon>
        <taxon>Mytilida</taxon>
        <taxon>Mytiloidea</taxon>
        <taxon>Mytilidae</taxon>
        <taxon>Mytilinae</taxon>
        <taxon>Mytilus</taxon>
    </lineage>
</organism>
<dbReference type="EMBL" id="CAJPWZ010002850">
    <property type="protein sequence ID" value="CAG2246261.1"/>
    <property type="molecule type" value="Genomic_DNA"/>
</dbReference>
<sequence>MAQTSAQKCYICTEKNGVFYCYECLHALCAVCRERHDKVPALSGHTIVDINVIDLSNVQSDKYRCNTHEKDFLYYCAKCSDLICGKCVTSSHKGHSFSDISEIVSEKRKAAQTALQKLKSKIEALSSVEDTVRGKHLEKLQFDGQVVINDIESTFEELHTFTKSKKDIKKLEVEDNERIEQQSIELFLKNTGLIHDRYDKVFTALQNILCEKHDITFYKFYNAIDKDVTFLDDIPKEPMLPCVPSLDKTTLYTEILEYIQSKVDTRICKNCITQEKKLVDIVEEKKQLERDVDDITAKLNAESNEVKRLSISIEEMQTKYTMKQEENNSLSKEMKLLKERSISDTHISKSAVNGSGRSGRRRRSRYQGNDEDWTQVISTPTSSIIRLLSPPRAITTTSQHDNFICTECHSSNPSSAKFCKYCGSAV</sequence>
<dbReference type="Proteomes" id="UP000683360">
    <property type="component" value="Unassembled WGS sequence"/>
</dbReference>
<protein>
    <recommendedName>
        <fullName evidence="4">B box-type domain-containing protein</fullName>
    </recommendedName>
</protein>
<dbReference type="InterPro" id="IPR047153">
    <property type="entry name" value="TRIM45/56/19-like"/>
</dbReference>
<evidence type="ECO:0000313" key="6">
    <source>
        <dbReference type="Proteomes" id="UP000683360"/>
    </source>
</evidence>
<comment type="caution">
    <text evidence="5">The sequence shown here is derived from an EMBL/GenBank/DDBJ whole genome shotgun (WGS) entry which is preliminary data.</text>
</comment>
<proteinExistence type="predicted"/>
<dbReference type="CDD" id="cd19757">
    <property type="entry name" value="Bbox1"/>
    <property type="match status" value="1"/>
</dbReference>
<feature type="domain" description="B box-type" evidence="4">
    <location>
        <begin position="60"/>
        <end position="100"/>
    </location>
</feature>
<dbReference type="PROSITE" id="PS50119">
    <property type="entry name" value="ZF_BBOX"/>
    <property type="match status" value="2"/>
</dbReference>
<name>A0A8S3UYH2_MYTED</name>
<dbReference type="Gene3D" id="3.30.160.60">
    <property type="entry name" value="Classic Zinc Finger"/>
    <property type="match status" value="1"/>
</dbReference>
<dbReference type="GO" id="GO:0008270">
    <property type="term" value="F:zinc ion binding"/>
    <property type="evidence" value="ECO:0007669"/>
    <property type="project" value="UniProtKB-KW"/>
</dbReference>
<dbReference type="InterPro" id="IPR000315">
    <property type="entry name" value="Znf_B-box"/>
</dbReference>
<dbReference type="OrthoDB" id="6121460at2759"/>
<keyword evidence="6" id="KW-1185">Reference proteome</keyword>
<evidence type="ECO:0000313" key="5">
    <source>
        <dbReference type="EMBL" id="CAG2246261.1"/>
    </source>
</evidence>
<dbReference type="PANTHER" id="PTHR25462">
    <property type="entry name" value="BONUS, ISOFORM C-RELATED"/>
    <property type="match status" value="1"/>
</dbReference>
<dbReference type="AlphaFoldDB" id="A0A8S3UYH2"/>
<gene>
    <name evidence="5" type="ORF">MEDL_58250</name>
</gene>
<keyword evidence="1" id="KW-0863">Zinc-finger</keyword>
<dbReference type="GO" id="GO:0005654">
    <property type="term" value="C:nucleoplasm"/>
    <property type="evidence" value="ECO:0007669"/>
    <property type="project" value="TreeGrafter"/>
</dbReference>
<dbReference type="SMART" id="SM00336">
    <property type="entry name" value="BBOX"/>
    <property type="match status" value="2"/>
</dbReference>
<feature type="domain" description="B box-type" evidence="4">
    <location>
        <begin position="4"/>
        <end position="50"/>
    </location>
</feature>
<dbReference type="Pfam" id="PF13240">
    <property type="entry name" value="Zn_Ribbon_1"/>
    <property type="match status" value="1"/>
</dbReference>
<reference evidence="5" key="1">
    <citation type="submission" date="2021-03" db="EMBL/GenBank/DDBJ databases">
        <authorList>
            <person name="Bekaert M."/>
        </authorList>
    </citation>
    <scope>NUCLEOTIDE SEQUENCE</scope>
</reference>
<keyword evidence="2" id="KW-0175">Coiled coil</keyword>
<keyword evidence="1" id="KW-0479">Metal-binding</keyword>
<evidence type="ECO:0000259" key="4">
    <source>
        <dbReference type="PROSITE" id="PS50119"/>
    </source>
</evidence>
<keyword evidence="1" id="KW-0862">Zinc</keyword>
<dbReference type="Pfam" id="PF00643">
    <property type="entry name" value="zf-B_box"/>
    <property type="match status" value="1"/>
</dbReference>
<dbReference type="SUPFAM" id="SSF57845">
    <property type="entry name" value="B-box zinc-binding domain"/>
    <property type="match status" value="1"/>
</dbReference>
<dbReference type="InterPro" id="IPR026870">
    <property type="entry name" value="Zinc_ribbon_dom"/>
</dbReference>
<feature type="region of interest" description="Disordered" evidence="3">
    <location>
        <begin position="348"/>
        <end position="371"/>
    </location>
</feature>
<dbReference type="GO" id="GO:0061630">
    <property type="term" value="F:ubiquitin protein ligase activity"/>
    <property type="evidence" value="ECO:0007669"/>
    <property type="project" value="TreeGrafter"/>
</dbReference>
<evidence type="ECO:0000256" key="3">
    <source>
        <dbReference type="SAM" id="MobiDB-lite"/>
    </source>
</evidence>
<evidence type="ECO:0000256" key="2">
    <source>
        <dbReference type="SAM" id="Coils"/>
    </source>
</evidence>
<accession>A0A8S3UYH2</accession>
<feature type="coiled-coil region" evidence="2">
    <location>
        <begin position="271"/>
        <end position="340"/>
    </location>
</feature>
<evidence type="ECO:0000256" key="1">
    <source>
        <dbReference type="PROSITE-ProRule" id="PRU00024"/>
    </source>
</evidence>